<organism evidence="2 3">
    <name type="scientific">Triparma laevis f. inornata</name>
    <dbReference type="NCBI Taxonomy" id="1714386"/>
    <lineage>
        <taxon>Eukaryota</taxon>
        <taxon>Sar</taxon>
        <taxon>Stramenopiles</taxon>
        <taxon>Ochrophyta</taxon>
        <taxon>Bolidophyceae</taxon>
        <taxon>Parmales</taxon>
        <taxon>Triparmaceae</taxon>
        <taxon>Triparma</taxon>
    </lineage>
</organism>
<feature type="transmembrane region" description="Helical" evidence="1">
    <location>
        <begin position="129"/>
        <end position="149"/>
    </location>
</feature>
<feature type="transmembrane region" description="Helical" evidence="1">
    <location>
        <begin position="96"/>
        <end position="117"/>
    </location>
</feature>
<evidence type="ECO:0000313" key="2">
    <source>
        <dbReference type="EMBL" id="GMH76325.1"/>
    </source>
</evidence>
<evidence type="ECO:0000256" key="1">
    <source>
        <dbReference type="SAM" id="Phobius"/>
    </source>
</evidence>
<protein>
    <submittedName>
        <fullName evidence="2">Uncharacterized protein</fullName>
    </submittedName>
</protein>
<reference evidence="3" key="1">
    <citation type="journal article" date="2023" name="Commun. Biol.">
        <title>Genome analysis of Parmales, the sister group of diatoms, reveals the evolutionary specialization of diatoms from phago-mixotrophs to photoautotrophs.</title>
        <authorList>
            <person name="Ban H."/>
            <person name="Sato S."/>
            <person name="Yoshikawa S."/>
            <person name="Yamada K."/>
            <person name="Nakamura Y."/>
            <person name="Ichinomiya M."/>
            <person name="Sato N."/>
            <person name="Blanc-Mathieu R."/>
            <person name="Endo H."/>
            <person name="Kuwata A."/>
            <person name="Ogata H."/>
        </authorList>
    </citation>
    <scope>NUCLEOTIDE SEQUENCE [LARGE SCALE GENOMIC DNA]</scope>
</reference>
<feature type="transmembrane region" description="Helical" evidence="1">
    <location>
        <begin position="66"/>
        <end position="84"/>
    </location>
</feature>
<name>A0A9W7EFQ7_9STRA</name>
<feature type="transmembrane region" description="Helical" evidence="1">
    <location>
        <begin position="195"/>
        <end position="214"/>
    </location>
</feature>
<comment type="caution">
    <text evidence="2">The sequence shown here is derived from an EMBL/GenBank/DDBJ whole genome shotgun (WGS) entry which is preliminary data.</text>
</comment>
<keyword evidence="1" id="KW-1133">Transmembrane helix</keyword>
<feature type="transmembrane region" description="Helical" evidence="1">
    <location>
        <begin position="345"/>
        <end position="363"/>
    </location>
</feature>
<dbReference type="EMBL" id="BLQM01000219">
    <property type="protein sequence ID" value="GMH76325.1"/>
    <property type="molecule type" value="Genomic_DNA"/>
</dbReference>
<feature type="transmembrane region" description="Helical" evidence="1">
    <location>
        <begin position="284"/>
        <end position="301"/>
    </location>
</feature>
<proteinExistence type="predicted"/>
<evidence type="ECO:0000313" key="3">
    <source>
        <dbReference type="Proteomes" id="UP001162640"/>
    </source>
</evidence>
<feature type="transmembrane region" description="Helical" evidence="1">
    <location>
        <begin position="155"/>
        <end position="174"/>
    </location>
</feature>
<gene>
    <name evidence="2" type="ORF">TL16_g07038</name>
</gene>
<keyword evidence="1" id="KW-0472">Membrane</keyword>
<accession>A0A9W7EFQ7</accession>
<dbReference type="AlphaFoldDB" id="A0A9W7EFQ7"/>
<sequence length="467" mass="52638">MSTIELAVTQAKGSKDERFNGATVGVEGAAQGKEFFDNPMVDSERLSKLSAVREPDVSPLLQTPEYVSVLWLAGVGMALAYFFVDNSPGSGYKKTIEYIILTIQPFYVVFGSLINSFCPDPNCTSHKAFGLLGLFNIQFITAVRLYAYYETNEGALAPGVLLSLIIWPLFYSVCKNKASKLPRKLNHNVNLINHHNLTMIPIFAVSVLLSLLYMSSESFSCLFDDNHYGMAVTNCQDEINSNETVMMFFAMAVYLKLYTIPHMEEDYSLADVMRLNFTSARDQILLIFTAIVGIFALFIFSSSTLQWDRVTCTSEFCIDSCSPTKNSTTIKFAIFNEGEAQTRETCVTFCIVSVALVPFLMLLSKKRMKWLRDQIKTTILVYPKERKLSALYPLIFLALQNVGNYLERETELELNKHKNAKLFIAYIPSVVIALKSRVMLSKTTSQVIDNHVQRIFVLGVQVRTPFF</sequence>
<keyword evidence="1" id="KW-0812">Transmembrane</keyword>
<dbReference type="Proteomes" id="UP001162640">
    <property type="component" value="Unassembled WGS sequence"/>
</dbReference>